<reference evidence="15 16" key="2">
    <citation type="submission" date="2018-11" db="EMBL/GenBank/DDBJ databases">
        <authorList>
            <consortium name="Pathogen Informatics"/>
        </authorList>
    </citation>
    <scope>NUCLEOTIDE SEQUENCE [LARGE SCALE GENOMIC DNA]</scope>
</reference>
<reference evidence="17" key="1">
    <citation type="submission" date="2017-02" db="UniProtKB">
        <authorList>
            <consortium name="WormBaseParasite"/>
        </authorList>
    </citation>
    <scope>IDENTIFICATION</scope>
</reference>
<evidence type="ECO:0000259" key="14">
    <source>
        <dbReference type="Pfam" id="PF02517"/>
    </source>
</evidence>
<feature type="transmembrane region" description="Helical" evidence="13">
    <location>
        <begin position="16"/>
        <end position="38"/>
    </location>
</feature>
<evidence type="ECO:0000256" key="8">
    <source>
        <dbReference type="ARBA" id="ARBA00023136"/>
    </source>
</evidence>
<keyword evidence="8 13" id="KW-0472">Membrane</keyword>
<evidence type="ECO:0000256" key="5">
    <source>
        <dbReference type="ARBA" id="ARBA00022801"/>
    </source>
</evidence>
<evidence type="ECO:0000313" key="16">
    <source>
        <dbReference type="Proteomes" id="UP000271162"/>
    </source>
</evidence>
<dbReference type="EMBL" id="UYSL01022740">
    <property type="protein sequence ID" value="VDL81027.1"/>
    <property type="molecule type" value="Genomic_DNA"/>
</dbReference>
<keyword evidence="5" id="KW-0378">Hydrolase</keyword>
<feature type="domain" description="CAAX prenyl protease 2/Lysostaphin resistance protein A-like" evidence="14">
    <location>
        <begin position="133"/>
        <end position="224"/>
    </location>
</feature>
<evidence type="ECO:0000256" key="13">
    <source>
        <dbReference type="SAM" id="Phobius"/>
    </source>
</evidence>
<evidence type="ECO:0000256" key="7">
    <source>
        <dbReference type="ARBA" id="ARBA00022989"/>
    </source>
</evidence>
<evidence type="ECO:0000256" key="1">
    <source>
        <dbReference type="ARBA" id="ARBA00004477"/>
    </source>
</evidence>
<evidence type="ECO:0000313" key="15">
    <source>
        <dbReference type="EMBL" id="VDL81027.1"/>
    </source>
</evidence>
<evidence type="ECO:0000256" key="11">
    <source>
        <dbReference type="ARBA" id="ARBA00049729"/>
    </source>
</evidence>
<dbReference type="Pfam" id="PF02517">
    <property type="entry name" value="Rce1-like"/>
    <property type="match status" value="1"/>
</dbReference>
<evidence type="ECO:0000256" key="12">
    <source>
        <dbReference type="ARBA" id="ARBA00049763"/>
    </source>
</evidence>
<feature type="transmembrane region" description="Helical" evidence="13">
    <location>
        <begin position="189"/>
        <end position="206"/>
    </location>
</feature>
<protein>
    <recommendedName>
        <fullName evidence="12">CAAX prenyl protease 2</fullName>
        <ecNumber evidence="11">3.4.26.1</ecNumber>
    </recommendedName>
    <alternativeName>
        <fullName evidence="9">Farnesylated proteins-converting enzyme 2</fullName>
    </alternativeName>
</protein>
<dbReference type="EC" id="3.4.26.1" evidence="11"/>
<dbReference type="InterPro" id="IPR003675">
    <property type="entry name" value="Rce1/LyrA-like_dom"/>
</dbReference>
<feature type="transmembrane region" description="Helical" evidence="13">
    <location>
        <begin position="243"/>
        <end position="263"/>
    </location>
</feature>
<keyword evidence="6" id="KW-0256">Endoplasmic reticulum</keyword>
<keyword evidence="4 13" id="KW-0812">Transmembrane</keyword>
<dbReference type="PANTHER" id="PTHR13046:SF0">
    <property type="entry name" value="CAAX PRENYL PROTEASE 2"/>
    <property type="match status" value="1"/>
</dbReference>
<name>A0A0N4YK57_NIPBR</name>
<keyword evidence="7 13" id="KW-1133">Transmembrane helix</keyword>
<accession>A0A0N4YK57</accession>
<comment type="similarity">
    <text evidence="2">Belongs to the peptidase U48 family.</text>
</comment>
<dbReference type="WBParaSite" id="NBR_0001739801-mRNA-1">
    <property type="protein sequence ID" value="NBR_0001739801-mRNA-1"/>
    <property type="gene ID" value="NBR_0001739801"/>
</dbReference>
<gene>
    <name evidence="15" type="ORF">NBR_LOCUS17399</name>
</gene>
<dbReference type="GO" id="GO:0004222">
    <property type="term" value="F:metalloendopeptidase activity"/>
    <property type="evidence" value="ECO:0007669"/>
    <property type="project" value="InterPro"/>
</dbReference>
<evidence type="ECO:0000313" key="17">
    <source>
        <dbReference type="WBParaSite" id="NBR_0001739801-mRNA-1"/>
    </source>
</evidence>
<keyword evidence="3" id="KW-0645">Protease</keyword>
<dbReference type="GO" id="GO:0071586">
    <property type="term" value="P:CAAX-box protein processing"/>
    <property type="evidence" value="ECO:0007669"/>
    <property type="project" value="InterPro"/>
</dbReference>
<evidence type="ECO:0000256" key="9">
    <source>
        <dbReference type="ARBA" id="ARBA00032607"/>
    </source>
</evidence>
<evidence type="ECO:0000256" key="3">
    <source>
        <dbReference type="ARBA" id="ARBA00022670"/>
    </source>
</evidence>
<evidence type="ECO:0000256" key="6">
    <source>
        <dbReference type="ARBA" id="ARBA00022824"/>
    </source>
</evidence>
<evidence type="ECO:0000256" key="2">
    <source>
        <dbReference type="ARBA" id="ARBA00006897"/>
    </source>
</evidence>
<evidence type="ECO:0000256" key="4">
    <source>
        <dbReference type="ARBA" id="ARBA00022692"/>
    </source>
</evidence>
<dbReference type="InterPro" id="IPR039731">
    <property type="entry name" value="Rce1"/>
</dbReference>
<dbReference type="PANTHER" id="PTHR13046">
    <property type="entry name" value="PROTEASE U48 CAAX PRENYL PROTEASE RCE1"/>
    <property type="match status" value="1"/>
</dbReference>
<dbReference type="OMA" id="VIFLCPI"/>
<organism evidence="17">
    <name type="scientific">Nippostrongylus brasiliensis</name>
    <name type="common">Rat hookworm</name>
    <dbReference type="NCBI Taxonomy" id="27835"/>
    <lineage>
        <taxon>Eukaryota</taxon>
        <taxon>Metazoa</taxon>
        <taxon>Ecdysozoa</taxon>
        <taxon>Nematoda</taxon>
        <taxon>Chromadorea</taxon>
        <taxon>Rhabditida</taxon>
        <taxon>Rhabditina</taxon>
        <taxon>Rhabditomorpha</taxon>
        <taxon>Strongyloidea</taxon>
        <taxon>Heligmosomidae</taxon>
        <taxon>Nippostrongylus</taxon>
    </lineage>
</organism>
<dbReference type="Proteomes" id="UP000271162">
    <property type="component" value="Unassembled WGS sequence"/>
</dbReference>
<feature type="transmembrane region" description="Helical" evidence="13">
    <location>
        <begin position="59"/>
        <end position="78"/>
    </location>
</feature>
<dbReference type="AlphaFoldDB" id="A0A0N4YK57"/>
<dbReference type="STRING" id="27835.A0A0N4YK57"/>
<evidence type="ECO:0000256" key="10">
    <source>
        <dbReference type="ARBA" id="ARBA00047280"/>
    </source>
</evidence>
<proteinExistence type="inferred from homology"/>
<sequence length="272" mass="30399">MLEESEAYQNEGREEGGMGCGASISLAVLFPLSFVGFLHLADHNGTDRNDPQSIRKRSIAAIANNVLCVTVTYAALWQRGDSSPLRSMGLRTEGALSAILWPSVLVSVLYTGQWVLLYLDAPFEWRAAFQKYTFIRDVILGPVTEEITFRCCCVALLSNCLSPTMTIVVAPLPFACSHLHHIGDDRRRVFQMAYTYVFGTYVTYLFQSTKQALAPVITHAICNCLGLPLFGEIDTFPSQFHRVLLWTAYASGMYCFVMLLGPLTQPELYQNW</sequence>
<dbReference type="GO" id="GO:0005789">
    <property type="term" value="C:endoplasmic reticulum membrane"/>
    <property type="evidence" value="ECO:0007669"/>
    <property type="project" value="UniProtKB-SubCell"/>
</dbReference>
<keyword evidence="16" id="KW-1185">Reference proteome</keyword>
<comment type="catalytic activity">
    <reaction evidence="10">
        <text>Hydrolyzes the peptide bond -P2-(S-farnesyl or geranylgeranyl)C-P1'-P2'-P3'-COOH where P1' and P2' are amino acids with aliphatic sidechains and P3' is any C-terminal residue.</text>
        <dbReference type="EC" id="3.4.26.1"/>
    </reaction>
</comment>
<feature type="transmembrane region" description="Helical" evidence="13">
    <location>
        <begin position="98"/>
        <end position="119"/>
    </location>
</feature>
<comment type="subcellular location">
    <subcellularLocation>
        <location evidence="1">Endoplasmic reticulum membrane</location>
        <topology evidence="1">Multi-pass membrane protein</topology>
    </subcellularLocation>
</comment>